<dbReference type="PATRIC" id="fig|37923.10.peg.1959"/>
<dbReference type="Pfam" id="PF03602">
    <property type="entry name" value="Cons_hypoth95"/>
    <property type="match status" value="1"/>
</dbReference>
<evidence type="ECO:0000256" key="2">
    <source>
        <dbReference type="ARBA" id="ARBA00022679"/>
    </source>
</evidence>
<dbReference type="Proteomes" id="UP000594975">
    <property type="component" value="Chromosome"/>
</dbReference>
<dbReference type="GeneID" id="61263778"/>
<name>A0A147E0Q0_9MICC</name>
<dbReference type="EMBL" id="LJBJ02000016">
    <property type="protein sequence ID" value="OAX51537.1"/>
    <property type="molecule type" value="Genomic_DNA"/>
</dbReference>
<reference evidence="5" key="1">
    <citation type="submission" date="2016-04" db="EMBL/GenBank/DDBJ databases">
        <authorList>
            <person name="Waterworth S."/>
            <person name="Matcher G."/>
        </authorList>
    </citation>
    <scope>NUCLEOTIDE SEQUENCE [LARGE SCALE GENOMIC DNA]</scope>
    <source>
        <strain evidence="5">RuSp02-3</strain>
    </source>
</reference>
<keyword evidence="5" id="KW-1185">Reference proteome</keyword>
<organism evidence="4 6">
    <name type="scientific">Rothia kristinae</name>
    <dbReference type="NCBI Taxonomy" id="37923"/>
    <lineage>
        <taxon>Bacteria</taxon>
        <taxon>Bacillati</taxon>
        <taxon>Actinomycetota</taxon>
        <taxon>Actinomycetes</taxon>
        <taxon>Micrococcales</taxon>
        <taxon>Micrococcaceae</taxon>
        <taxon>Rothia</taxon>
    </lineage>
</organism>
<keyword evidence="2 4" id="KW-0808">Transferase</keyword>
<accession>A0A147E0Q0</accession>
<evidence type="ECO:0000313" key="3">
    <source>
        <dbReference type="EMBL" id="OAX51537.1"/>
    </source>
</evidence>
<reference evidence="3" key="2">
    <citation type="submission" date="2016-04" db="EMBL/GenBank/DDBJ databases">
        <authorList>
            <person name="Evans L.H."/>
            <person name="Alamgir A."/>
            <person name="Owens N."/>
            <person name="Weber N.D."/>
            <person name="Virtaneva K."/>
            <person name="Barbian K."/>
            <person name="Babar A."/>
            <person name="Rosenke K."/>
        </authorList>
    </citation>
    <scope>NUCLEOTIDE SEQUENCE [LARGE SCALE GENOMIC DNA]</scope>
    <source>
        <strain evidence="3">RUTW2-3</strain>
    </source>
</reference>
<dbReference type="EC" id="2.1.1.171" evidence="4"/>
<sequence>MSRIIAGIAGGARLQPVRGQNTRPTTDRVKESLFSRLEGYDVLAGARVLDLFAGSGALGLEAASRGASSVDLVDRDRAALSACRANLAVLTRAGAPARVTVHDAAARPWLERLPEQPRWDLVFLDPPYAMGREELADLLMRVAPRLDAGGVVVVERSARDEEPVWPAGLERFSHRTYGETALWFAEPAEA</sequence>
<dbReference type="AlphaFoldDB" id="A0A147E0Q0"/>
<evidence type="ECO:0000313" key="6">
    <source>
        <dbReference type="Proteomes" id="UP000594975"/>
    </source>
</evidence>
<dbReference type="GO" id="GO:0052913">
    <property type="term" value="F:16S rRNA (guanine(966)-N(2))-methyltransferase activity"/>
    <property type="evidence" value="ECO:0007669"/>
    <property type="project" value="UniProtKB-EC"/>
</dbReference>
<dbReference type="CDD" id="cd02440">
    <property type="entry name" value="AdoMet_MTases"/>
    <property type="match status" value="1"/>
</dbReference>
<proteinExistence type="predicted"/>
<reference evidence="4 6" key="4">
    <citation type="submission" date="2020-12" db="EMBL/GenBank/DDBJ databases">
        <title>FDA dAtabase for Regulatory Grade micrObial Sequences (FDA-ARGOS): Supporting development and validation of Infectious Disease Dx tests.</title>
        <authorList>
            <person name="Sproer C."/>
            <person name="Gronow S."/>
            <person name="Severitt S."/>
            <person name="Schroder I."/>
            <person name="Tallon L."/>
            <person name="Sadzewicz L."/>
            <person name="Zhao X."/>
            <person name="Boylan J."/>
            <person name="Ott S."/>
            <person name="Bowen H."/>
            <person name="Vavikolanu K."/>
            <person name="Mehta A."/>
            <person name="Aluvathingal J."/>
            <person name="Nadendla S."/>
            <person name="Lowell S."/>
            <person name="Myers T."/>
            <person name="Yan Y."/>
            <person name="Sichtig H."/>
        </authorList>
    </citation>
    <scope>NUCLEOTIDE SEQUENCE [LARGE SCALE GENOMIC DNA]</scope>
    <source>
        <strain evidence="4 6">FDAARGOS_864</strain>
    </source>
</reference>
<dbReference type="STRING" id="37923.BK826_06795"/>
<evidence type="ECO:0000256" key="1">
    <source>
        <dbReference type="ARBA" id="ARBA00022603"/>
    </source>
</evidence>
<dbReference type="SUPFAM" id="SSF53335">
    <property type="entry name" value="S-adenosyl-L-methionine-dependent methyltransferases"/>
    <property type="match status" value="1"/>
</dbReference>
<dbReference type="InterPro" id="IPR029063">
    <property type="entry name" value="SAM-dependent_MTases_sf"/>
</dbReference>
<dbReference type="Proteomes" id="UP000053171">
    <property type="component" value="Unassembled WGS sequence"/>
</dbReference>
<evidence type="ECO:0000313" key="4">
    <source>
        <dbReference type="EMBL" id="QPT53605.1"/>
    </source>
</evidence>
<gene>
    <name evidence="4" type="primary">rsmD</name>
    <name evidence="3" type="ORF">AN277_0208060</name>
    <name evidence="4" type="ORF">I6G21_10250</name>
</gene>
<dbReference type="PIRSF" id="PIRSF004553">
    <property type="entry name" value="CHP00095"/>
    <property type="match status" value="1"/>
</dbReference>
<dbReference type="KEGG" id="rkr:I6G21_10250"/>
<reference evidence="3 5" key="3">
    <citation type="submission" date="2016-06" db="EMBL/GenBank/DDBJ databases">
        <title>Identification of putative biosynthetic pathways for the production of bioactive secondary metabolites by the marine actinomycete Kocuria kristinae RUTW2-3.</title>
        <authorList>
            <person name="Waterworth S.C."/>
            <person name="Walmsley T.A."/>
            <person name="Matongo T."/>
            <person name="Davies-Coleman M.T."/>
            <person name="Dorrington R.A."/>
        </authorList>
    </citation>
    <scope>NUCLEOTIDE SEQUENCE [LARGE SCALE GENOMIC DNA]</scope>
    <source>
        <strain evidence="5">RuSp02-3</strain>
        <strain evidence="3">RUTW2-3</strain>
    </source>
</reference>
<dbReference type="Gene3D" id="3.40.50.150">
    <property type="entry name" value="Vaccinia Virus protein VP39"/>
    <property type="match status" value="1"/>
</dbReference>
<dbReference type="RefSeq" id="WP_058730888.1">
    <property type="nucleotide sequence ID" value="NZ_CP065738.1"/>
</dbReference>
<dbReference type="EMBL" id="CP065738">
    <property type="protein sequence ID" value="QPT53605.1"/>
    <property type="molecule type" value="Genomic_DNA"/>
</dbReference>
<evidence type="ECO:0000313" key="5">
    <source>
        <dbReference type="Proteomes" id="UP000053171"/>
    </source>
</evidence>
<dbReference type="NCBIfam" id="TIGR00095">
    <property type="entry name" value="16S rRNA (guanine(966)-N(2))-methyltransferase RsmD"/>
    <property type="match status" value="1"/>
</dbReference>
<dbReference type="PANTHER" id="PTHR43542:SF1">
    <property type="entry name" value="METHYLTRANSFERASE"/>
    <property type="match status" value="1"/>
</dbReference>
<keyword evidence="1 4" id="KW-0489">Methyltransferase</keyword>
<dbReference type="PANTHER" id="PTHR43542">
    <property type="entry name" value="METHYLTRANSFERASE"/>
    <property type="match status" value="1"/>
</dbReference>
<protein>
    <submittedName>
        <fullName evidence="4">16S rRNA (Guanine(966)-N(2))-methyltransferase RsmD</fullName>
        <ecNumber evidence="4">2.1.1.171</ecNumber>
    </submittedName>
</protein>
<dbReference type="InterPro" id="IPR004398">
    <property type="entry name" value="RNA_MeTrfase_RsmD"/>
</dbReference>